<evidence type="ECO:0000256" key="1">
    <source>
        <dbReference type="SAM" id="SignalP"/>
    </source>
</evidence>
<dbReference type="EMBL" id="OU900094">
    <property type="protein sequence ID" value="CAG9853716.1"/>
    <property type="molecule type" value="Genomic_DNA"/>
</dbReference>
<evidence type="ECO:0000313" key="2">
    <source>
        <dbReference type="EMBL" id="CAG9853716.1"/>
    </source>
</evidence>
<name>A0A9N9TDG8_PHYSR</name>
<evidence type="ECO:0000313" key="3">
    <source>
        <dbReference type="Proteomes" id="UP001153712"/>
    </source>
</evidence>
<dbReference type="AlphaFoldDB" id="A0A9N9TDG8"/>
<accession>A0A9N9TDG8</accession>
<protein>
    <submittedName>
        <fullName evidence="2">Uncharacterized protein</fullName>
    </submittedName>
</protein>
<sequence>MDRNMFIVCLVIVVAAIVVDVGQCSSLAGISKFPAAEANKIDDNNKQCVCMNWRYCEGTINSDVQCPSSYFQVCCVKPNPPSNPHIYDYYKENPDRKVMLV</sequence>
<feature type="signal peptide" evidence="1">
    <location>
        <begin position="1"/>
        <end position="24"/>
    </location>
</feature>
<keyword evidence="1" id="KW-0732">Signal</keyword>
<proteinExistence type="predicted"/>
<feature type="chain" id="PRO_5040151644" evidence="1">
    <location>
        <begin position="25"/>
        <end position="101"/>
    </location>
</feature>
<gene>
    <name evidence="2" type="ORF">PHYEVI_LOCUS188</name>
</gene>
<keyword evidence="3" id="KW-1185">Reference proteome</keyword>
<reference evidence="2" key="1">
    <citation type="submission" date="2022-01" db="EMBL/GenBank/DDBJ databases">
        <authorList>
            <person name="King R."/>
        </authorList>
    </citation>
    <scope>NUCLEOTIDE SEQUENCE</scope>
</reference>
<dbReference type="OrthoDB" id="6773729at2759"/>
<dbReference type="Proteomes" id="UP001153712">
    <property type="component" value="Chromosome 1"/>
</dbReference>
<organism evidence="2 3">
    <name type="scientific">Phyllotreta striolata</name>
    <name type="common">Striped flea beetle</name>
    <name type="synonym">Crioceris striolata</name>
    <dbReference type="NCBI Taxonomy" id="444603"/>
    <lineage>
        <taxon>Eukaryota</taxon>
        <taxon>Metazoa</taxon>
        <taxon>Ecdysozoa</taxon>
        <taxon>Arthropoda</taxon>
        <taxon>Hexapoda</taxon>
        <taxon>Insecta</taxon>
        <taxon>Pterygota</taxon>
        <taxon>Neoptera</taxon>
        <taxon>Endopterygota</taxon>
        <taxon>Coleoptera</taxon>
        <taxon>Polyphaga</taxon>
        <taxon>Cucujiformia</taxon>
        <taxon>Chrysomeloidea</taxon>
        <taxon>Chrysomelidae</taxon>
        <taxon>Galerucinae</taxon>
        <taxon>Alticini</taxon>
        <taxon>Phyllotreta</taxon>
    </lineage>
</organism>